<dbReference type="GO" id="GO:0007005">
    <property type="term" value="P:mitochondrion organization"/>
    <property type="evidence" value="ECO:0007669"/>
    <property type="project" value="EnsemblFungi"/>
</dbReference>
<comment type="subcellular location">
    <subcellularLocation>
        <location evidence="1">Mitochondrion inner membrane</location>
    </subcellularLocation>
</comment>
<protein>
    <recommendedName>
        <fullName evidence="13">Mitochondrial distribution and morphology protein 31</fullName>
    </recommendedName>
</protein>
<organism evidence="11 12">
    <name type="scientific">Pachysolen tannophilus NRRL Y-2460</name>
    <dbReference type="NCBI Taxonomy" id="669874"/>
    <lineage>
        <taxon>Eukaryota</taxon>
        <taxon>Fungi</taxon>
        <taxon>Dikarya</taxon>
        <taxon>Ascomycota</taxon>
        <taxon>Saccharomycotina</taxon>
        <taxon>Pichiomycetes</taxon>
        <taxon>Pachysolenaceae</taxon>
        <taxon>Pachysolen</taxon>
    </lineage>
</organism>
<dbReference type="InterPro" id="IPR012571">
    <property type="entry name" value="Mdm31/Mdm32"/>
</dbReference>
<evidence type="ECO:0000256" key="6">
    <source>
        <dbReference type="ARBA" id="ARBA00022989"/>
    </source>
</evidence>
<evidence type="ECO:0000256" key="2">
    <source>
        <dbReference type="ARBA" id="ARBA00005687"/>
    </source>
</evidence>
<dbReference type="GO" id="GO:0005743">
    <property type="term" value="C:mitochondrial inner membrane"/>
    <property type="evidence" value="ECO:0007669"/>
    <property type="project" value="UniProtKB-SubCell"/>
</dbReference>
<accession>A0A1E4TT08</accession>
<keyword evidence="8 10" id="KW-0472">Membrane</keyword>
<comment type="function">
    <text evidence="9">Involved in the organization of the mitochondrial membranes and the global structure of the mitochondria. Also required for mitochondrial distribution and mobility as well as for the maintenance of mitochondrial DNA nucleoids structures.</text>
</comment>
<evidence type="ECO:0008006" key="13">
    <source>
        <dbReference type="Google" id="ProtNLM"/>
    </source>
</evidence>
<evidence type="ECO:0000313" key="12">
    <source>
        <dbReference type="Proteomes" id="UP000094236"/>
    </source>
</evidence>
<dbReference type="GO" id="GO:1900208">
    <property type="term" value="P:regulation of cardiolipin metabolic process"/>
    <property type="evidence" value="ECO:0007669"/>
    <property type="project" value="EnsemblFungi"/>
</dbReference>
<dbReference type="STRING" id="669874.A0A1E4TT08"/>
<evidence type="ECO:0000256" key="5">
    <source>
        <dbReference type="ARBA" id="ARBA00022946"/>
    </source>
</evidence>
<name>A0A1E4TT08_PACTA</name>
<proteinExistence type="inferred from homology"/>
<keyword evidence="6 10" id="KW-1133">Transmembrane helix</keyword>
<evidence type="ECO:0000256" key="7">
    <source>
        <dbReference type="ARBA" id="ARBA00023128"/>
    </source>
</evidence>
<keyword evidence="5" id="KW-0809">Transit peptide</keyword>
<evidence type="ECO:0000256" key="9">
    <source>
        <dbReference type="ARBA" id="ARBA00025191"/>
    </source>
</evidence>
<evidence type="ECO:0000256" key="3">
    <source>
        <dbReference type="ARBA" id="ARBA00022692"/>
    </source>
</evidence>
<keyword evidence="7" id="KW-0496">Mitochondrion</keyword>
<keyword evidence="12" id="KW-1185">Reference proteome</keyword>
<evidence type="ECO:0000256" key="8">
    <source>
        <dbReference type="ARBA" id="ARBA00023136"/>
    </source>
</evidence>
<feature type="transmembrane region" description="Helical" evidence="10">
    <location>
        <begin position="32"/>
        <end position="57"/>
    </location>
</feature>
<dbReference type="AlphaFoldDB" id="A0A1E4TT08"/>
<evidence type="ECO:0000313" key="11">
    <source>
        <dbReference type="EMBL" id="ODV94876.1"/>
    </source>
</evidence>
<dbReference type="Proteomes" id="UP000094236">
    <property type="component" value="Unassembled WGS sequence"/>
</dbReference>
<dbReference type="GO" id="GO:0000001">
    <property type="term" value="P:mitochondrion inheritance"/>
    <property type="evidence" value="ECO:0007669"/>
    <property type="project" value="EnsemblFungi"/>
</dbReference>
<dbReference type="PANTHER" id="PTHR31068:SF0">
    <property type="entry name" value="MITOCHONDRIAL DISTRIBUTION AND MORPHOLOGY PROTEIN 31"/>
    <property type="match status" value="1"/>
</dbReference>
<dbReference type="OrthoDB" id="17678at2759"/>
<dbReference type="EMBL" id="KV454015">
    <property type="protein sequence ID" value="ODV94876.1"/>
    <property type="molecule type" value="Genomic_DNA"/>
</dbReference>
<comment type="similarity">
    <text evidence="2">Belongs to the MDM31/MDM32 family.</text>
</comment>
<dbReference type="Pfam" id="PF08118">
    <property type="entry name" value="MDM31_MDM32"/>
    <property type="match status" value="1"/>
</dbReference>
<evidence type="ECO:0000256" key="4">
    <source>
        <dbReference type="ARBA" id="ARBA00022792"/>
    </source>
</evidence>
<dbReference type="PANTHER" id="PTHR31068">
    <property type="entry name" value="MITOCHONDRIAL DISTRIBUTION AND MORPHOLOGY PROTEIN 31"/>
    <property type="match status" value="1"/>
</dbReference>
<keyword evidence="3 10" id="KW-0812">Transmembrane</keyword>
<gene>
    <name evidence="11" type="ORF">PACTADRAFT_59469</name>
</gene>
<sequence>MAKNFPEKLYIRLKWLLIKSVRPFNTDDFSAFFSWIVIGNVALIIVGTTTFVSLVLYTVNTVFAQEFVAKAIGNFITKNSKLTVIFESAIVPSWRDGKILFKKCFVCRRPASQKKFEKGSQTNAVAAAAAAAAAVTSIKDKKDNNNDEEEYDDGNYTQFDLTIDEVSVSLSFSKWVNGKGILKEVEVKGMRGVIDRAHVYWEEGDLATNYKNIHQPGDWEIENFKMEDVLFTLMQPNNFRVFNVSIFNADLPILRKNWLFYDILNARNMSGTYDDSLFTIHKKQRFNDFNEQSNFRFNDNNYDSNNDEENSPWKRVTRLRVDNLNVDHLNTGLDGPFGWISSGNVDMIGDIMVPEEESLNIKEVVSIIAKSISKETSRYYHAHKNRFSTAAQQKDISKYFVLDLQIRLRNVRAAVPLFTPELSYVNSALIRPIVGYINSKKTYIAIKCQVIKNIQDFDGSWTIYDSLLMDDISAEVYDAFVNYVADEQVRTERAKKITFWSLQFFLQILLWSLGTIA</sequence>
<reference evidence="12" key="1">
    <citation type="submission" date="2016-05" db="EMBL/GenBank/DDBJ databases">
        <title>Comparative genomics of biotechnologically important yeasts.</title>
        <authorList>
            <consortium name="DOE Joint Genome Institute"/>
            <person name="Riley R."/>
            <person name="Haridas S."/>
            <person name="Wolfe K.H."/>
            <person name="Lopes M.R."/>
            <person name="Hittinger C.T."/>
            <person name="Goker M."/>
            <person name="Salamov A."/>
            <person name="Wisecaver J."/>
            <person name="Long T.M."/>
            <person name="Aerts A.L."/>
            <person name="Barry K."/>
            <person name="Choi C."/>
            <person name="Clum A."/>
            <person name="Coughlan A.Y."/>
            <person name="Deshpande S."/>
            <person name="Douglass A.P."/>
            <person name="Hanson S.J."/>
            <person name="Klenk H.-P."/>
            <person name="Labutti K."/>
            <person name="Lapidus A."/>
            <person name="Lindquist E."/>
            <person name="Lipzen A."/>
            <person name="Meier-Kolthoff J.P."/>
            <person name="Ohm R.A."/>
            <person name="Otillar R.P."/>
            <person name="Pangilinan J."/>
            <person name="Peng Y."/>
            <person name="Rokas A."/>
            <person name="Rosa C.A."/>
            <person name="Scheuner C."/>
            <person name="Sibirny A.A."/>
            <person name="Slot J.C."/>
            <person name="Stielow J.B."/>
            <person name="Sun H."/>
            <person name="Kurtzman C.P."/>
            <person name="Blackwell M."/>
            <person name="Grigoriev I.V."/>
            <person name="Jeffries T.W."/>
        </authorList>
    </citation>
    <scope>NUCLEOTIDE SEQUENCE [LARGE SCALE GENOMIC DNA]</scope>
    <source>
        <strain evidence="12">NRRL Y-2460</strain>
    </source>
</reference>
<dbReference type="GO" id="GO:0006873">
    <property type="term" value="P:intracellular monoatomic ion homeostasis"/>
    <property type="evidence" value="ECO:0007669"/>
    <property type="project" value="EnsemblFungi"/>
</dbReference>
<evidence type="ECO:0000256" key="1">
    <source>
        <dbReference type="ARBA" id="ARBA00004273"/>
    </source>
</evidence>
<keyword evidence="4" id="KW-0999">Mitochondrion inner membrane</keyword>
<evidence type="ECO:0000256" key="10">
    <source>
        <dbReference type="SAM" id="Phobius"/>
    </source>
</evidence>